<feature type="compositionally biased region" description="Polar residues" evidence="1">
    <location>
        <begin position="213"/>
        <end position="224"/>
    </location>
</feature>
<keyword evidence="3" id="KW-0067">ATP-binding</keyword>
<feature type="transmembrane region" description="Helical" evidence="2">
    <location>
        <begin position="103"/>
        <end position="123"/>
    </location>
</feature>
<dbReference type="EMBL" id="ASPP01007015">
    <property type="protein sequence ID" value="ETO27833.1"/>
    <property type="molecule type" value="Genomic_DNA"/>
</dbReference>
<feature type="transmembrane region" description="Helical" evidence="2">
    <location>
        <begin position="27"/>
        <end position="49"/>
    </location>
</feature>
<evidence type="ECO:0000313" key="3">
    <source>
        <dbReference type="EMBL" id="ETO27833.1"/>
    </source>
</evidence>
<keyword evidence="3" id="KW-0378">Hydrolase</keyword>
<keyword evidence="2" id="KW-0472">Membrane</keyword>
<keyword evidence="2" id="KW-0812">Transmembrane</keyword>
<feature type="region of interest" description="Disordered" evidence="1">
    <location>
        <begin position="179"/>
        <end position="224"/>
    </location>
</feature>
<feature type="region of interest" description="Disordered" evidence="1">
    <location>
        <begin position="625"/>
        <end position="645"/>
    </location>
</feature>
<reference evidence="3 4" key="1">
    <citation type="journal article" date="2013" name="Curr. Biol.">
        <title>The Genome of the Foraminiferan Reticulomyxa filosa.</title>
        <authorList>
            <person name="Glockner G."/>
            <person name="Hulsmann N."/>
            <person name="Schleicher M."/>
            <person name="Noegel A.A."/>
            <person name="Eichinger L."/>
            <person name="Gallinger C."/>
            <person name="Pawlowski J."/>
            <person name="Sierra R."/>
            <person name="Euteneuer U."/>
            <person name="Pillet L."/>
            <person name="Moustafa A."/>
            <person name="Platzer M."/>
            <person name="Groth M."/>
            <person name="Szafranski K."/>
            <person name="Schliwa M."/>
        </authorList>
    </citation>
    <scope>NUCLEOTIDE SEQUENCE [LARGE SCALE GENOMIC DNA]</scope>
</reference>
<name>X6NPH6_RETFI</name>
<feature type="compositionally biased region" description="Basic and acidic residues" evidence="1">
    <location>
        <begin position="829"/>
        <end position="840"/>
    </location>
</feature>
<keyword evidence="3" id="KW-0547">Nucleotide-binding</keyword>
<dbReference type="AlphaFoldDB" id="X6NPH6"/>
<feature type="transmembrane region" description="Helical" evidence="2">
    <location>
        <begin position="934"/>
        <end position="958"/>
    </location>
</feature>
<dbReference type="Proteomes" id="UP000023152">
    <property type="component" value="Unassembled WGS sequence"/>
</dbReference>
<keyword evidence="4" id="KW-1185">Reference proteome</keyword>
<feature type="compositionally biased region" description="Basic and acidic residues" evidence="1">
    <location>
        <begin position="779"/>
        <end position="788"/>
    </location>
</feature>
<evidence type="ECO:0000313" key="4">
    <source>
        <dbReference type="Proteomes" id="UP000023152"/>
    </source>
</evidence>
<dbReference type="GO" id="GO:0004386">
    <property type="term" value="F:helicase activity"/>
    <property type="evidence" value="ECO:0007669"/>
    <property type="project" value="UniProtKB-KW"/>
</dbReference>
<proteinExistence type="predicted"/>
<accession>X6NPH6</accession>
<feature type="compositionally biased region" description="Basic and acidic residues" evidence="1">
    <location>
        <begin position="870"/>
        <end position="881"/>
    </location>
</feature>
<feature type="region of interest" description="Disordered" evidence="1">
    <location>
        <begin position="563"/>
        <end position="597"/>
    </location>
</feature>
<feature type="compositionally biased region" description="Polar residues" evidence="1">
    <location>
        <begin position="575"/>
        <end position="594"/>
    </location>
</feature>
<comment type="caution">
    <text evidence="3">The sequence shown here is derived from an EMBL/GenBank/DDBJ whole genome shotgun (WGS) entry which is preliminary data.</text>
</comment>
<sequence>MEMEMDDLMHQMNTPEELHTHYDFYELHVYIIIQMELFFSLLLIGLVLFGTDEISITKRLKKNNNKQCTPLSCSSSYVFFLLQDHFYVQTNILTQLTEACSIILFYVSYRVKALLISIFFQYIKIVKPQASYPTKFRANTSSTVGEKLAVQKGSSKKKKLRNFPFITCPLRTTRKKLEKKEDYGESSSDVNKAWPKSEPEASSSSFREKLPRSTENIVNSGQSSQEHCQLSSQYDTFEANDLCKWEHCNYRKIASNCCNVLVECSEGCYLRYHNDNSPCTCWNAQLRKLKSDPSHIPYRNMTPSNKTKNYYRNVHNANLDGQEGKEEEEASIVYVNGPCCNTSKKCQGKIINVVICIGLENDTNKINVIENSERNSTTKILDVTNQERIELANKQDIVKDKNGHYKNDYSYNKKKSKSMICANEIYPSEGLSKSFKESAMINTVSATQNKLEQIEGSLINANINPIQSSTAVIKDNSNPIVPVNSSMITAYNDNNNSGLAEAMMEHYANNDGNRLIENTPIEFTAATNKLSSSESHHQIPVLNIAWRMNEQKDEHSHYPIVTQMKNSKTNKSRHNSANNNDYDNSKQKAQSHIRYSSHDESARKLSFFFKKIFLKQEKKYQQLNSFVPSNEKKKKKPGDNESESTFLTNDYKHLIMKNTQEFDQIPFSNRSQVYFLVPEDAFKKLWQSNFTCFINFVLNNLVQRDAREGYQSINDMISQHADIKKKCKFVLIAIFGHVALQLFVIISNKWFCYNKLMIDHEGNNKLERKIGVSKHSNRKSIDKTDITKSKKSSSGDSCNISNADSAKQKKKRKNQRSKRDIQRNINKSYRREHQRSDKSSQKSKPKSHRKYSSEEESSDSHLVNHKKKSKQDSAIDKKKSNSETYIASRNRLNEDENGDFSSPFDYSSEEDERDEKEHYKKNQKLQQSGNNNNIFVRIIHIFQINIVLFFSTKFVLFFCCEILTHYKAIIEGQIHELTSQFKLTY</sequence>
<keyword evidence="2" id="KW-1133">Transmembrane helix</keyword>
<evidence type="ECO:0000256" key="2">
    <source>
        <dbReference type="SAM" id="Phobius"/>
    </source>
</evidence>
<keyword evidence="3" id="KW-0347">Helicase</keyword>
<protein>
    <submittedName>
        <fullName evidence="3">DEAD/DEAH box helicase domain-containing protein</fullName>
    </submittedName>
</protein>
<gene>
    <name evidence="3" type="ORF">RFI_09299</name>
</gene>
<organism evidence="3 4">
    <name type="scientific">Reticulomyxa filosa</name>
    <dbReference type="NCBI Taxonomy" id="46433"/>
    <lineage>
        <taxon>Eukaryota</taxon>
        <taxon>Sar</taxon>
        <taxon>Rhizaria</taxon>
        <taxon>Retaria</taxon>
        <taxon>Foraminifera</taxon>
        <taxon>Monothalamids</taxon>
        <taxon>Reticulomyxidae</taxon>
        <taxon>Reticulomyxa</taxon>
    </lineage>
</organism>
<feature type="region of interest" description="Disordered" evidence="1">
    <location>
        <begin position="769"/>
        <end position="925"/>
    </location>
</feature>
<evidence type="ECO:0000256" key="1">
    <source>
        <dbReference type="SAM" id="MobiDB-lite"/>
    </source>
</evidence>
<feature type="compositionally biased region" description="Basic residues" evidence="1">
    <location>
        <begin position="841"/>
        <end position="850"/>
    </location>
</feature>